<comment type="caution">
    <text evidence="9">The sequence shown here is derived from an EMBL/GenBank/DDBJ whole genome shotgun (WGS) entry which is preliminary data.</text>
</comment>
<dbReference type="Pfam" id="PF00953">
    <property type="entry name" value="Glycos_transf_4"/>
    <property type="match status" value="1"/>
</dbReference>
<gene>
    <name evidence="9" type="ORF">FYJ72_03220</name>
</gene>
<dbReference type="RefSeq" id="WP_154480391.1">
    <property type="nucleotide sequence ID" value="NZ_VUNF01000003.1"/>
</dbReference>
<accession>A0A6I2TY86</accession>
<dbReference type="GO" id="GO:0046872">
    <property type="term" value="F:metal ion binding"/>
    <property type="evidence" value="ECO:0007669"/>
    <property type="project" value="UniProtKB-KW"/>
</dbReference>
<keyword evidence="2" id="KW-1003">Cell membrane</keyword>
<feature type="binding site" evidence="7">
    <location>
        <position position="170"/>
    </location>
    <ligand>
        <name>Mg(2+)</name>
        <dbReference type="ChEBI" id="CHEBI:18420"/>
    </ligand>
</feature>
<evidence type="ECO:0000256" key="2">
    <source>
        <dbReference type="ARBA" id="ARBA00022475"/>
    </source>
</evidence>
<evidence type="ECO:0000256" key="7">
    <source>
        <dbReference type="PIRSR" id="PIRSR600715-1"/>
    </source>
</evidence>
<organism evidence="9 10">
    <name type="scientific">Segatella copri</name>
    <dbReference type="NCBI Taxonomy" id="165179"/>
    <lineage>
        <taxon>Bacteria</taxon>
        <taxon>Pseudomonadati</taxon>
        <taxon>Bacteroidota</taxon>
        <taxon>Bacteroidia</taxon>
        <taxon>Bacteroidales</taxon>
        <taxon>Prevotellaceae</taxon>
        <taxon>Segatella</taxon>
    </lineage>
</organism>
<dbReference type="Proteomes" id="UP000450161">
    <property type="component" value="Unassembled WGS sequence"/>
</dbReference>
<keyword evidence="4 8" id="KW-0812">Transmembrane</keyword>
<feature type="transmembrane region" description="Helical" evidence="8">
    <location>
        <begin position="120"/>
        <end position="140"/>
    </location>
</feature>
<evidence type="ECO:0000313" key="10">
    <source>
        <dbReference type="Proteomes" id="UP000450161"/>
    </source>
</evidence>
<dbReference type="GO" id="GO:0016780">
    <property type="term" value="F:phosphotransferase activity, for other substituted phosphate groups"/>
    <property type="evidence" value="ECO:0007669"/>
    <property type="project" value="InterPro"/>
</dbReference>
<evidence type="ECO:0000313" key="9">
    <source>
        <dbReference type="EMBL" id="MST76720.1"/>
    </source>
</evidence>
<feature type="transmembrane region" description="Helical" evidence="8">
    <location>
        <begin position="90"/>
        <end position="108"/>
    </location>
</feature>
<comment type="cofactor">
    <cofactor evidence="7">
        <name>Mg(2+)</name>
        <dbReference type="ChEBI" id="CHEBI:18420"/>
    </cofactor>
</comment>
<evidence type="ECO:0000256" key="4">
    <source>
        <dbReference type="ARBA" id="ARBA00022692"/>
    </source>
</evidence>
<feature type="transmembrane region" description="Helical" evidence="8">
    <location>
        <begin position="178"/>
        <end position="195"/>
    </location>
</feature>
<keyword evidence="5 8" id="KW-1133">Transmembrane helix</keyword>
<dbReference type="GO" id="GO:0044038">
    <property type="term" value="P:cell wall macromolecule biosynthetic process"/>
    <property type="evidence" value="ECO:0007669"/>
    <property type="project" value="TreeGrafter"/>
</dbReference>
<evidence type="ECO:0000256" key="6">
    <source>
        <dbReference type="ARBA" id="ARBA00023136"/>
    </source>
</evidence>
<dbReference type="AlphaFoldDB" id="A0A6I2TY86"/>
<feature type="transmembrane region" description="Helical" evidence="8">
    <location>
        <begin position="339"/>
        <end position="361"/>
    </location>
</feature>
<dbReference type="PANTHER" id="PTHR22926:SF3">
    <property type="entry name" value="UNDECAPRENYL-PHOSPHATE ALPHA-N-ACETYLGLUCOSAMINYL 1-PHOSPHATE TRANSFERASE"/>
    <property type="match status" value="1"/>
</dbReference>
<sequence length="376" mass="41681">MSVSWIVDCLSTFALCILIIGVAIPRVQLLAYRKNLLDKSAKRKVHKVPTPRLGGTTFLPALMLSFTIVVAVNIVTRQGELLAEVASESLPLASVFCALILSYILGVVDDIRGVGYHVKFIAQSISVLIIIFSGVELSGLRTLLLLASWPQWTVVPLTALAMVFIINAINLIDGIDGLASGLCILSFVCYGIAFVFCSQNIYALLSFAFVGVLITFFYYNVFGTQRKRKIFMGDTGSLTLGMMLCFLNIKLTQMPQDSLPHINKYLLAALPLMIPCFDVMRVFAYRLLHGNNPFLPDNNHIHHLLIRTGLSERTTMITLILSSALLTLTNVMLCNDLGVMLLLAADITLWIVVNIIIYLLVKRKEKRTNNSLIEQQ</sequence>
<dbReference type="PANTHER" id="PTHR22926">
    <property type="entry name" value="PHOSPHO-N-ACETYLMURAMOYL-PENTAPEPTIDE-TRANSFERASE"/>
    <property type="match status" value="1"/>
</dbReference>
<feature type="binding site" evidence="7">
    <location>
        <position position="234"/>
    </location>
    <ligand>
        <name>Mg(2+)</name>
        <dbReference type="ChEBI" id="CHEBI:18420"/>
    </ligand>
</feature>
<comment type="subcellular location">
    <subcellularLocation>
        <location evidence="1">Cell membrane</location>
        <topology evidence="1">Multi-pass membrane protein</topology>
    </subcellularLocation>
</comment>
<dbReference type="PROSITE" id="PS01348">
    <property type="entry name" value="MRAY_2"/>
    <property type="match status" value="1"/>
</dbReference>
<proteinExistence type="predicted"/>
<dbReference type="InterPro" id="IPR000715">
    <property type="entry name" value="Glycosyl_transferase_4"/>
</dbReference>
<dbReference type="GO" id="GO:0005886">
    <property type="term" value="C:plasma membrane"/>
    <property type="evidence" value="ECO:0007669"/>
    <property type="project" value="UniProtKB-SubCell"/>
</dbReference>
<evidence type="ECO:0000256" key="5">
    <source>
        <dbReference type="ARBA" id="ARBA00022989"/>
    </source>
</evidence>
<evidence type="ECO:0000256" key="8">
    <source>
        <dbReference type="SAM" id="Phobius"/>
    </source>
</evidence>
<dbReference type="EMBL" id="VUNF01000003">
    <property type="protein sequence ID" value="MST76720.1"/>
    <property type="molecule type" value="Genomic_DNA"/>
</dbReference>
<reference evidence="9 10" key="1">
    <citation type="submission" date="2019-08" db="EMBL/GenBank/DDBJ databases">
        <title>In-depth cultivation of the pig gut microbiome towards novel bacterial diversity and tailored functional studies.</title>
        <authorList>
            <person name="Wylensek D."/>
            <person name="Hitch T.C.A."/>
            <person name="Clavel T."/>
        </authorList>
    </citation>
    <scope>NUCLEOTIDE SEQUENCE [LARGE SCALE GENOMIC DNA]</scope>
    <source>
        <strain evidence="9 10">LKV-178-WT-2C</strain>
    </source>
</reference>
<protein>
    <submittedName>
        <fullName evidence="9">Undecaprenyl/decaprenyl-phosphate alpha-N-acetylglucosaminyl 1-phosphate transferase</fullName>
    </submittedName>
</protein>
<feature type="transmembrane region" description="Helical" evidence="8">
    <location>
        <begin position="201"/>
        <end position="219"/>
    </location>
</feature>
<evidence type="ECO:0000256" key="3">
    <source>
        <dbReference type="ARBA" id="ARBA00022679"/>
    </source>
</evidence>
<dbReference type="GO" id="GO:0071555">
    <property type="term" value="P:cell wall organization"/>
    <property type="evidence" value="ECO:0007669"/>
    <property type="project" value="TreeGrafter"/>
</dbReference>
<feature type="transmembrane region" description="Helical" evidence="8">
    <location>
        <begin position="152"/>
        <end position="171"/>
    </location>
</feature>
<feature type="transmembrane region" description="Helical" evidence="8">
    <location>
        <begin position="314"/>
        <end position="333"/>
    </location>
</feature>
<dbReference type="GO" id="GO:0009103">
    <property type="term" value="P:lipopolysaccharide biosynthetic process"/>
    <property type="evidence" value="ECO:0007669"/>
    <property type="project" value="TreeGrafter"/>
</dbReference>
<name>A0A6I2TY86_9BACT</name>
<evidence type="ECO:0000256" key="1">
    <source>
        <dbReference type="ARBA" id="ARBA00004651"/>
    </source>
</evidence>
<feature type="transmembrane region" description="Helical" evidence="8">
    <location>
        <begin position="53"/>
        <end position="75"/>
    </location>
</feature>
<keyword evidence="3 9" id="KW-0808">Transferase</keyword>
<keyword evidence="7" id="KW-0479">Metal-binding</keyword>
<dbReference type="InterPro" id="IPR018480">
    <property type="entry name" value="PNAcMuramoyl-5peptid_Trfase_CS"/>
</dbReference>
<feature type="transmembrane region" description="Helical" evidence="8">
    <location>
        <begin position="12"/>
        <end position="32"/>
    </location>
</feature>
<keyword evidence="7" id="KW-0460">Magnesium</keyword>
<dbReference type="CDD" id="cd06853">
    <property type="entry name" value="GT_WecA_like"/>
    <property type="match status" value="1"/>
</dbReference>
<keyword evidence="6 8" id="KW-0472">Membrane</keyword>